<organism evidence="6 7">
    <name type="scientific">Nocardioides koreensis</name>
    <dbReference type="NCBI Taxonomy" id="433651"/>
    <lineage>
        <taxon>Bacteria</taxon>
        <taxon>Bacillati</taxon>
        <taxon>Actinomycetota</taxon>
        <taxon>Actinomycetes</taxon>
        <taxon>Propionibacteriales</taxon>
        <taxon>Nocardioidaceae</taxon>
        <taxon>Nocardioides</taxon>
    </lineage>
</organism>
<evidence type="ECO:0000313" key="7">
    <source>
        <dbReference type="Proteomes" id="UP001501771"/>
    </source>
</evidence>
<protein>
    <recommendedName>
        <fullName evidence="4">Glutathione peroxidase</fullName>
    </recommendedName>
</protein>
<evidence type="ECO:0000259" key="5">
    <source>
        <dbReference type="PROSITE" id="PS51352"/>
    </source>
</evidence>
<dbReference type="PANTHER" id="PTHR11592">
    <property type="entry name" value="GLUTATHIONE PEROXIDASE"/>
    <property type="match status" value="1"/>
</dbReference>
<evidence type="ECO:0000313" key="6">
    <source>
        <dbReference type="EMBL" id="GAA2141000.1"/>
    </source>
</evidence>
<dbReference type="PIRSF" id="PIRSF000303">
    <property type="entry name" value="Glutathion_perox"/>
    <property type="match status" value="1"/>
</dbReference>
<keyword evidence="2 4" id="KW-0575">Peroxidase</keyword>
<dbReference type="InterPro" id="IPR013766">
    <property type="entry name" value="Thioredoxin_domain"/>
</dbReference>
<sequence length="166" mass="18149">MPTLSDFQARSIDGEQVDLGDYSGQVVLVVNTASQCGFTPQYQGLQGLHDAHADRGFRVLGFPCDQFGGQEPGSEAEIAAFCERRFGVSFPLFAKVEVNGDGAHPLFAWLRSEKDGLLGSRIKWNFTKFLVDHRGRVVKRYGPTTAPEKIAADIESALERTGEEAA</sequence>
<dbReference type="PROSITE" id="PS51352">
    <property type="entry name" value="THIOREDOXIN_2"/>
    <property type="match status" value="1"/>
</dbReference>
<evidence type="ECO:0000256" key="3">
    <source>
        <dbReference type="ARBA" id="ARBA00023002"/>
    </source>
</evidence>
<dbReference type="InterPro" id="IPR036249">
    <property type="entry name" value="Thioredoxin-like_sf"/>
</dbReference>
<dbReference type="InterPro" id="IPR029759">
    <property type="entry name" value="GPX_AS"/>
</dbReference>
<dbReference type="RefSeq" id="WP_344148834.1">
    <property type="nucleotide sequence ID" value="NZ_BAAAQR010000002.1"/>
</dbReference>
<proteinExistence type="inferred from homology"/>
<dbReference type="PROSITE" id="PS00460">
    <property type="entry name" value="GLUTATHIONE_PEROXID_1"/>
    <property type="match status" value="1"/>
</dbReference>
<dbReference type="PROSITE" id="PS51355">
    <property type="entry name" value="GLUTATHIONE_PEROXID_3"/>
    <property type="match status" value="1"/>
</dbReference>
<evidence type="ECO:0000256" key="1">
    <source>
        <dbReference type="ARBA" id="ARBA00006926"/>
    </source>
</evidence>
<evidence type="ECO:0000256" key="4">
    <source>
        <dbReference type="RuleBase" id="RU000499"/>
    </source>
</evidence>
<comment type="similarity">
    <text evidence="1 4">Belongs to the glutathione peroxidase family.</text>
</comment>
<reference evidence="6 7" key="1">
    <citation type="journal article" date="2019" name="Int. J. Syst. Evol. Microbiol.">
        <title>The Global Catalogue of Microorganisms (GCM) 10K type strain sequencing project: providing services to taxonomists for standard genome sequencing and annotation.</title>
        <authorList>
            <consortium name="The Broad Institute Genomics Platform"/>
            <consortium name="The Broad Institute Genome Sequencing Center for Infectious Disease"/>
            <person name="Wu L."/>
            <person name="Ma J."/>
        </authorList>
    </citation>
    <scope>NUCLEOTIDE SEQUENCE [LARGE SCALE GENOMIC DNA]</scope>
    <source>
        <strain evidence="6 7">JCM 16022</strain>
    </source>
</reference>
<dbReference type="Proteomes" id="UP001501771">
    <property type="component" value="Unassembled WGS sequence"/>
</dbReference>
<accession>A0ABN2ZEJ7</accession>
<keyword evidence="3 4" id="KW-0560">Oxidoreductase</keyword>
<gene>
    <name evidence="6" type="ORF">GCM10009844_11130</name>
</gene>
<name>A0ABN2ZEJ7_9ACTN</name>
<dbReference type="InterPro" id="IPR000889">
    <property type="entry name" value="Glutathione_peroxidase"/>
</dbReference>
<dbReference type="GO" id="GO:0004601">
    <property type="term" value="F:peroxidase activity"/>
    <property type="evidence" value="ECO:0007669"/>
    <property type="project" value="UniProtKB-KW"/>
</dbReference>
<dbReference type="SUPFAM" id="SSF52833">
    <property type="entry name" value="Thioredoxin-like"/>
    <property type="match status" value="1"/>
</dbReference>
<dbReference type="PRINTS" id="PR01011">
    <property type="entry name" value="GLUTPROXDASE"/>
</dbReference>
<dbReference type="CDD" id="cd00340">
    <property type="entry name" value="GSH_Peroxidase"/>
    <property type="match status" value="1"/>
</dbReference>
<evidence type="ECO:0000256" key="2">
    <source>
        <dbReference type="ARBA" id="ARBA00022559"/>
    </source>
</evidence>
<feature type="domain" description="Thioredoxin" evidence="5">
    <location>
        <begin position="1"/>
        <end position="159"/>
    </location>
</feature>
<dbReference type="EMBL" id="BAAAQR010000002">
    <property type="protein sequence ID" value="GAA2141000.1"/>
    <property type="molecule type" value="Genomic_DNA"/>
</dbReference>
<comment type="caution">
    <text evidence="6">The sequence shown here is derived from an EMBL/GenBank/DDBJ whole genome shotgun (WGS) entry which is preliminary data.</text>
</comment>
<keyword evidence="7" id="KW-1185">Reference proteome</keyword>
<dbReference type="Gene3D" id="3.40.30.10">
    <property type="entry name" value="Glutaredoxin"/>
    <property type="match status" value="1"/>
</dbReference>
<dbReference type="Pfam" id="PF00255">
    <property type="entry name" value="GSHPx"/>
    <property type="match status" value="1"/>
</dbReference>
<dbReference type="PANTHER" id="PTHR11592:SF78">
    <property type="entry name" value="GLUTATHIONE PEROXIDASE"/>
    <property type="match status" value="1"/>
</dbReference>